<protein>
    <recommendedName>
        <fullName evidence="5">Inner membrane-spanning protein YciB</fullName>
    </recommendedName>
</protein>
<dbReference type="HAMAP" id="MF_00189">
    <property type="entry name" value="YciB"/>
    <property type="match status" value="1"/>
</dbReference>
<keyword evidence="5" id="KW-0997">Cell inner membrane</keyword>
<keyword evidence="4 5" id="KW-0472">Membrane</keyword>
<comment type="subcellular location">
    <subcellularLocation>
        <location evidence="5">Cell inner membrane</location>
        <topology evidence="5">Multi-pass membrane protein</topology>
    </subcellularLocation>
</comment>
<keyword evidence="2 5" id="KW-0812">Transmembrane</keyword>
<proteinExistence type="inferred from homology"/>
<dbReference type="Pfam" id="PF04279">
    <property type="entry name" value="IspA"/>
    <property type="match status" value="1"/>
</dbReference>
<dbReference type="InterPro" id="IPR006008">
    <property type="entry name" value="YciB"/>
</dbReference>
<accession>A0A848QKF6</accession>
<evidence type="ECO:0000256" key="3">
    <source>
        <dbReference type="ARBA" id="ARBA00022989"/>
    </source>
</evidence>
<evidence type="ECO:0000256" key="4">
    <source>
        <dbReference type="ARBA" id="ARBA00023136"/>
    </source>
</evidence>
<dbReference type="GO" id="GO:0005886">
    <property type="term" value="C:plasma membrane"/>
    <property type="evidence" value="ECO:0007669"/>
    <property type="project" value="UniProtKB-SubCell"/>
</dbReference>
<evidence type="ECO:0000256" key="5">
    <source>
        <dbReference type="HAMAP-Rule" id="MF_00189"/>
    </source>
</evidence>
<sequence>MTEAQTETPAEAKKGSGWLNVAVDYGPLVVFLGVYKYYSPEESEAVAEIAAVIKGTLAFMVAAVIALAFSKWKLGKVSPMLLFSTALIVGFGALTIFFGDPTFVQLKPTIIYGAFGVILLVGYMKQKAMLKILLEAAFEGLSDNGWLKLSRNWGVFFLALAALNEALRYFYNVDNGTFETWLWAKFWVFMPLTFLFTFSQIPMLLKNGLDVGENASGQAD</sequence>
<dbReference type="PANTHER" id="PTHR36917:SF1">
    <property type="entry name" value="INNER MEMBRANE-SPANNING PROTEIN YCIB"/>
    <property type="match status" value="1"/>
</dbReference>
<dbReference type="RefSeq" id="WP_170010278.1">
    <property type="nucleotide sequence ID" value="NZ_JABCRE010000002.1"/>
</dbReference>
<organism evidence="6 7">
    <name type="scientific">Pontixanthobacter rizhaonensis</name>
    <dbReference type="NCBI Taxonomy" id="2730337"/>
    <lineage>
        <taxon>Bacteria</taxon>
        <taxon>Pseudomonadati</taxon>
        <taxon>Pseudomonadota</taxon>
        <taxon>Alphaproteobacteria</taxon>
        <taxon>Sphingomonadales</taxon>
        <taxon>Erythrobacteraceae</taxon>
        <taxon>Pontixanthobacter</taxon>
    </lineage>
</organism>
<comment type="function">
    <text evidence="5">Plays a role in cell envelope biogenesis, maintenance of cell envelope integrity and membrane homeostasis.</text>
</comment>
<comment type="caution">
    <text evidence="6">The sequence shown here is derived from an EMBL/GenBank/DDBJ whole genome shotgun (WGS) entry which is preliminary data.</text>
</comment>
<feature type="transmembrane region" description="Helical" evidence="5">
    <location>
        <begin position="49"/>
        <end position="69"/>
    </location>
</feature>
<comment type="similarity">
    <text evidence="5">Belongs to the YciB family.</text>
</comment>
<feature type="transmembrane region" description="Helical" evidence="5">
    <location>
        <begin position="105"/>
        <end position="124"/>
    </location>
</feature>
<dbReference type="PANTHER" id="PTHR36917">
    <property type="entry name" value="INTRACELLULAR SEPTATION PROTEIN A-RELATED"/>
    <property type="match status" value="1"/>
</dbReference>
<feature type="transmembrane region" description="Helical" evidence="5">
    <location>
        <begin position="183"/>
        <end position="205"/>
    </location>
</feature>
<evidence type="ECO:0000313" key="7">
    <source>
        <dbReference type="Proteomes" id="UP000561181"/>
    </source>
</evidence>
<reference evidence="6 7" key="1">
    <citation type="submission" date="2020-04" db="EMBL/GenBank/DDBJ databases">
        <authorList>
            <person name="Liu A."/>
        </authorList>
    </citation>
    <scope>NUCLEOTIDE SEQUENCE [LARGE SCALE GENOMIC DNA]</scope>
    <source>
        <strain evidence="6 7">RZ02</strain>
    </source>
</reference>
<keyword evidence="3 5" id="KW-1133">Transmembrane helix</keyword>
<feature type="transmembrane region" description="Helical" evidence="5">
    <location>
        <begin position="18"/>
        <end position="37"/>
    </location>
</feature>
<evidence type="ECO:0000256" key="1">
    <source>
        <dbReference type="ARBA" id="ARBA00022475"/>
    </source>
</evidence>
<evidence type="ECO:0000313" key="6">
    <source>
        <dbReference type="EMBL" id="NMW31087.1"/>
    </source>
</evidence>
<gene>
    <name evidence="5" type="primary">yciB</name>
    <name evidence="6" type="ORF">HKD42_03330</name>
</gene>
<dbReference type="EMBL" id="JABCRE010000002">
    <property type="protein sequence ID" value="NMW31087.1"/>
    <property type="molecule type" value="Genomic_DNA"/>
</dbReference>
<dbReference type="AlphaFoldDB" id="A0A848QKF6"/>
<keyword evidence="7" id="KW-1185">Reference proteome</keyword>
<name>A0A848QKF6_9SPHN</name>
<evidence type="ECO:0000256" key="2">
    <source>
        <dbReference type="ARBA" id="ARBA00022692"/>
    </source>
</evidence>
<feature type="transmembrane region" description="Helical" evidence="5">
    <location>
        <begin position="81"/>
        <end position="99"/>
    </location>
</feature>
<keyword evidence="1 5" id="KW-1003">Cell membrane</keyword>
<dbReference type="Proteomes" id="UP000561181">
    <property type="component" value="Unassembled WGS sequence"/>
</dbReference>